<feature type="signal peptide" evidence="1">
    <location>
        <begin position="1"/>
        <end position="22"/>
    </location>
</feature>
<dbReference type="GO" id="GO:0005737">
    <property type="term" value="C:cytoplasm"/>
    <property type="evidence" value="ECO:0007669"/>
    <property type="project" value="TreeGrafter"/>
</dbReference>
<dbReference type="InterPro" id="IPR011009">
    <property type="entry name" value="Kinase-like_dom_sf"/>
</dbReference>
<organism evidence="3 4">
    <name type="scientific">Aspergillus indologenus CBS 114.80</name>
    <dbReference type="NCBI Taxonomy" id="1450541"/>
    <lineage>
        <taxon>Eukaryota</taxon>
        <taxon>Fungi</taxon>
        <taxon>Dikarya</taxon>
        <taxon>Ascomycota</taxon>
        <taxon>Pezizomycotina</taxon>
        <taxon>Eurotiomycetes</taxon>
        <taxon>Eurotiomycetidae</taxon>
        <taxon>Eurotiales</taxon>
        <taxon>Aspergillaceae</taxon>
        <taxon>Aspergillus</taxon>
        <taxon>Aspergillus subgen. Circumdati</taxon>
    </lineage>
</organism>
<reference evidence="3 4" key="1">
    <citation type="submission" date="2018-02" db="EMBL/GenBank/DDBJ databases">
        <title>The genomes of Aspergillus section Nigri reveals drivers in fungal speciation.</title>
        <authorList>
            <consortium name="DOE Joint Genome Institute"/>
            <person name="Vesth T.C."/>
            <person name="Nybo J."/>
            <person name="Theobald S."/>
            <person name="Brandl J."/>
            <person name="Frisvad J.C."/>
            <person name="Nielsen K.F."/>
            <person name="Lyhne E.K."/>
            <person name="Kogle M.E."/>
            <person name="Kuo A."/>
            <person name="Riley R."/>
            <person name="Clum A."/>
            <person name="Nolan M."/>
            <person name="Lipzen A."/>
            <person name="Salamov A."/>
            <person name="Henrissat B."/>
            <person name="Wiebenga A."/>
            <person name="De vries R.P."/>
            <person name="Grigoriev I.V."/>
            <person name="Mortensen U.H."/>
            <person name="Andersen M.R."/>
            <person name="Baker S.E."/>
        </authorList>
    </citation>
    <scope>NUCLEOTIDE SEQUENCE [LARGE SCALE GENOMIC DNA]</scope>
    <source>
        <strain evidence="3 4">CBS 114.80</strain>
    </source>
</reference>
<feature type="chain" id="PRO_5016064218" evidence="1">
    <location>
        <begin position="23"/>
        <end position="328"/>
    </location>
</feature>
<keyword evidence="3" id="KW-0418">Kinase</keyword>
<keyword evidence="1" id="KW-0732">Signal</keyword>
<dbReference type="InterPro" id="IPR053235">
    <property type="entry name" value="Ser_Thr_kinase"/>
</dbReference>
<dbReference type="PROSITE" id="PS50011">
    <property type="entry name" value="PROTEIN_KINASE_DOM"/>
    <property type="match status" value="1"/>
</dbReference>
<dbReference type="GO" id="GO:0005524">
    <property type="term" value="F:ATP binding"/>
    <property type="evidence" value="ECO:0007669"/>
    <property type="project" value="InterPro"/>
</dbReference>
<dbReference type="Pfam" id="PF00069">
    <property type="entry name" value="Pkinase"/>
    <property type="match status" value="1"/>
</dbReference>
<name>A0A2V5HVG2_9EURO</name>
<feature type="domain" description="Protein kinase" evidence="2">
    <location>
        <begin position="49"/>
        <end position="328"/>
    </location>
</feature>
<evidence type="ECO:0000313" key="4">
    <source>
        <dbReference type="Proteomes" id="UP000248817"/>
    </source>
</evidence>
<proteinExistence type="predicted"/>
<keyword evidence="3" id="KW-0808">Transferase</keyword>
<sequence length="328" mass="37165">MRNVFQWSIWSWIRHLKSSIYALVTWPLAHIYSPSSPLGGREIVHGDEEQQLPAKGSSLTGTVITERAATQRPDNQQLLIIGIFAEVYLLDGKTIRKSPRSESEEDMQPIIREAMIYDMIGAHPRIAECISQGSGQVKHINIKYYRHGDLATYCQKNSITPELQAKWFQQILEALVVIHSFGVIHSDLALRQFFVDDTLNLRLGDFNSSQCAGHPALGYEKASHCLPRDYELPNTEASDIFALGSTLYELVAGRAPYSELNPIESDDPDSIKAHIRRQHAVVDFEIEDRYRKQQFPDVAEVRRGDIILGCWKGRFATAKEALDLYLKA</sequence>
<evidence type="ECO:0000259" key="2">
    <source>
        <dbReference type="PROSITE" id="PS50011"/>
    </source>
</evidence>
<evidence type="ECO:0000313" key="3">
    <source>
        <dbReference type="EMBL" id="PYI28478.1"/>
    </source>
</evidence>
<dbReference type="Gene3D" id="1.10.510.10">
    <property type="entry name" value="Transferase(Phosphotransferase) domain 1"/>
    <property type="match status" value="1"/>
</dbReference>
<dbReference type="SUPFAM" id="SSF56112">
    <property type="entry name" value="Protein kinase-like (PK-like)"/>
    <property type="match status" value="1"/>
</dbReference>
<keyword evidence="4" id="KW-1185">Reference proteome</keyword>
<dbReference type="GO" id="GO:0004674">
    <property type="term" value="F:protein serine/threonine kinase activity"/>
    <property type="evidence" value="ECO:0007669"/>
    <property type="project" value="TreeGrafter"/>
</dbReference>
<accession>A0A2V5HVG2</accession>
<dbReference type="EMBL" id="KZ825547">
    <property type="protein sequence ID" value="PYI28478.1"/>
    <property type="molecule type" value="Genomic_DNA"/>
</dbReference>
<dbReference type="InterPro" id="IPR000719">
    <property type="entry name" value="Prot_kinase_dom"/>
</dbReference>
<protein>
    <submittedName>
        <fullName evidence="3">Kinase-like protein</fullName>
    </submittedName>
</protein>
<evidence type="ECO:0000256" key="1">
    <source>
        <dbReference type="SAM" id="SignalP"/>
    </source>
</evidence>
<dbReference type="AlphaFoldDB" id="A0A2V5HVG2"/>
<dbReference type="PANTHER" id="PTHR24361">
    <property type="entry name" value="MITOGEN-ACTIVATED KINASE KINASE KINASE"/>
    <property type="match status" value="1"/>
</dbReference>
<dbReference type="Proteomes" id="UP000248817">
    <property type="component" value="Unassembled WGS sequence"/>
</dbReference>
<gene>
    <name evidence="3" type="ORF">BP00DRAFT_438398</name>
</gene>